<organism evidence="8 9">
    <name type="scientific">Pseudosulfitobacter pseudonitzschiae</name>
    <dbReference type="NCBI Taxonomy" id="1402135"/>
    <lineage>
        <taxon>Bacteria</taxon>
        <taxon>Pseudomonadati</taxon>
        <taxon>Pseudomonadota</taxon>
        <taxon>Alphaproteobacteria</taxon>
        <taxon>Rhodobacterales</taxon>
        <taxon>Roseobacteraceae</taxon>
        <taxon>Pseudosulfitobacter</taxon>
    </lineage>
</organism>
<dbReference type="KEGG" id="spse:SULPSESMR1_03291"/>
<proteinExistence type="inferred from homology"/>
<feature type="transmembrane region" description="Helical" evidence="6">
    <location>
        <begin position="12"/>
        <end position="32"/>
    </location>
</feature>
<feature type="domain" description="EamA" evidence="7">
    <location>
        <begin position="159"/>
        <end position="287"/>
    </location>
</feature>
<accession>A0A221K5E6</accession>
<evidence type="ECO:0000313" key="8">
    <source>
        <dbReference type="EMBL" id="ASM74067.1"/>
    </source>
</evidence>
<feature type="transmembrane region" description="Helical" evidence="6">
    <location>
        <begin position="158"/>
        <end position="177"/>
    </location>
</feature>
<evidence type="ECO:0000256" key="4">
    <source>
        <dbReference type="ARBA" id="ARBA00022989"/>
    </source>
</evidence>
<evidence type="ECO:0000256" key="5">
    <source>
        <dbReference type="ARBA" id="ARBA00023136"/>
    </source>
</evidence>
<reference evidence="8 9" key="1">
    <citation type="submission" date="2017-07" db="EMBL/GenBank/DDBJ databases">
        <title>Genome Sequence of Sulfitobacter pseudonitzschiae Strain SMR1 Isolated from a culture of the Diatom Skeletonema marinoi.</title>
        <authorList>
            <person name="Topel M."/>
            <person name="Pinder M.I.M."/>
            <person name="Johansson O.N."/>
            <person name="Kourtchenko O."/>
            <person name="Godhe A."/>
            <person name="Clarke A.K."/>
        </authorList>
    </citation>
    <scope>NUCLEOTIDE SEQUENCE [LARGE SCALE GENOMIC DNA]</scope>
    <source>
        <strain evidence="8 9">SMR1</strain>
    </source>
</reference>
<feature type="transmembrane region" description="Helical" evidence="6">
    <location>
        <begin position="189"/>
        <end position="210"/>
    </location>
</feature>
<feature type="transmembrane region" description="Helical" evidence="6">
    <location>
        <begin position="271"/>
        <end position="288"/>
    </location>
</feature>
<dbReference type="PANTHER" id="PTHR22911">
    <property type="entry name" value="ACYL-MALONYL CONDENSING ENZYME-RELATED"/>
    <property type="match status" value="1"/>
</dbReference>
<name>A0A221K5E6_9RHOB</name>
<dbReference type="Pfam" id="PF00892">
    <property type="entry name" value="EamA"/>
    <property type="match status" value="2"/>
</dbReference>
<evidence type="ECO:0000256" key="1">
    <source>
        <dbReference type="ARBA" id="ARBA00004141"/>
    </source>
</evidence>
<feature type="domain" description="EamA" evidence="7">
    <location>
        <begin position="12"/>
        <end position="146"/>
    </location>
</feature>
<evidence type="ECO:0000256" key="6">
    <source>
        <dbReference type="SAM" id="Phobius"/>
    </source>
</evidence>
<feature type="transmembrane region" description="Helical" evidence="6">
    <location>
        <begin position="101"/>
        <end position="122"/>
    </location>
</feature>
<evidence type="ECO:0000259" key="7">
    <source>
        <dbReference type="Pfam" id="PF00892"/>
    </source>
</evidence>
<dbReference type="AlphaFoldDB" id="A0A221K5E6"/>
<keyword evidence="4 6" id="KW-1133">Transmembrane helix</keyword>
<dbReference type="PANTHER" id="PTHR22911:SF6">
    <property type="entry name" value="SOLUTE CARRIER FAMILY 35 MEMBER G1"/>
    <property type="match status" value="1"/>
</dbReference>
<keyword evidence="5 6" id="KW-0472">Membrane</keyword>
<evidence type="ECO:0000256" key="2">
    <source>
        <dbReference type="ARBA" id="ARBA00009853"/>
    </source>
</evidence>
<dbReference type="GO" id="GO:0016020">
    <property type="term" value="C:membrane"/>
    <property type="evidence" value="ECO:0007669"/>
    <property type="project" value="UniProtKB-SubCell"/>
</dbReference>
<gene>
    <name evidence="8" type="primary">ribN</name>
    <name evidence="8" type="ORF">SULPSESMR1_03291</name>
</gene>
<feature type="transmembrane region" description="Helical" evidence="6">
    <location>
        <begin position="129"/>
        <end position="146"/>
    </location>
</feature>
<keyword evidence="9" id="KW-1185">Reference proteome</keyword>
<dbReference type="Proteomes" id="UP000199754">
    <property type="component" value="Chromosome"/>
</dbReference>
<sequence>MKRATDKTGHAIVLSLIALTLFDGMGLIIKLLSDHYSAAELSAWRNIFGLIPALIALATSRAWHASGRSLKIRQWKLALGRGAIVTMAQLFFYLSLGRMEFATASTITYANALFMTALAVPLLGEVVGWVRWSAVMIGFVGVVLVMQPGSDTFSTDALYPLGAALMYALVAVTARMFDEEVPSPLVSFYSNTTAVVGSIVLALALGGFSAVAKADILWLMAMGAFGGTAVLIIVVSQRMTEQANLAPFSYFGIPFAFLLGWLFFNETPWDALFPGAILIAAGGLLIVWREGREVV</sequence>
<keyword evidence="3 6" id="KW-0812">Transmembrane</keyword>
<dbReference type="STRING" id="1402135.SAMN05444149_104321"/>
<dbReference type="EMBL" id="CP022415">
    <property type="protein sequence ID" value="ASM74067.1"/>
    <property type="molecule type" value="Genomic_DNA"/>
</dbReference>
<dbReference type="InterPro" id="IPR037185">
    <property type="entry name" value="EmrE-like"/>
</dbReference>
<dbReference type="RefSeq" id="WP_240311424.1">
    <property type="nucleotide sequence ID" value="NZ_CP022415.1"/>
</dbReference>
<dbReference type="InterPro" id="IPR000620">
    <property type="entry name" value="EamA_dom"/>
</dbReference>
<protein>
    <submittedName>
        <fullName evidence="8">Riboflavin transporter</fullName>
    </submittedName>
</protein>
<dbReference type="SUPFAM" id="SSF103481">
    <property type="entry name" value="Multidrug resistance efflux transporter EmrE"/>
    <property type="match status" value="2"/>
</dbReference>
<feature type="transmembrane region" description="Helical" evidence="6">
    <location>
        <begin position="216"/>
        <end position="236"/>
    </location>
</feature>
<feature type="transmembrane region" description="Helical" evidence="6">
    <location>
        <begin position="44"/>
        <end position="63"/>
    </location>
</feature>
<evidence type="ECO:0000313" key="9">
    <source>
        <dbReference type="Proteomes" id="UP000199754"/>
    </source>
</evidence>
<evidence type="ECO:0000256" key="3">
    <source>
        <dbReference type="ARBA" id="ARBA00022692"/>
    </source>
</evidence>
<feature type="transmembrane region" description="Helical" evidence="6">
    <location>
        <begin position="75"/>
        <end position="95"/>
    </location>
</feature>
<comment type="similarity">
    <text evidence="2">Belongs to the drug/metabolite transporter (DMT) superfamily. 10 TMS drug/metabolite exporter (DME) (TC 2.A.7.3) family.</text>
</comment>
<feature type="transmembrane region" description="Helical" evidence="6">
    <location>
        <begin position="248"/>
        <end position="265"/>
    </location>
</feature>
<comment type="subcellular location">
    <subcellularLocation>
        <location evidence="1">Membrane</location>
        <topology evidence="1">Multi-pass membrane protein</topology>
    </subcellularLocation>
</comment>